<protein>
    <submittedName>
        <fullName evidence="3">DDE superfamily endonuclease</fullName>
    </submittedName>
</protein>
<evidence type="ECO:0000313" key="3">
    <source>
        <dbReference type="EMBL" id="SFL11062.1"/>
    </source>
</evidence>
<dbReference type="Proteomes" id="UP000199473">
    <property type="component" value="Unassembled WGS sequence"/>
</dbReference>
<feature type="non-terminal residue" evidence="3">
    <location>
        <position position="1"/>
    </location>
</feature>
<reference evidence="3 5" key="1">
    <citation type="submission" date="2016-10" db="EMBL/GenBank/DDBJ databases">
        <authorList>
            <person name="de Groot N.N."/>
        </authorList>
    </citation>
    <scope>NUCLEOTIDE SEQUENCE [LARGE SCALE GENOMIC DNA]</scope>
    <source>
        <strain evidence="3 5">DSM 19981</strain>
    </source>
</reference>
<keyword evidence="5" id="KW-1185">Reference proteome</keyword>
<dbReference type="EMBL" id="FOSQ01000021">
    <property type="protein sequence ID" value="SFL11062.1"/>
    <property type="molecule type" value="Genomic_DNA"/>
</dbReference>
<organism evidence="3 5">
    <name type="scientific">Falsiroseomonas stagni DSM 19981</name>
    <dbReference type="NCBI Taxonomy" id="1123062"/>
    <lineage>
        <taxon>Bacteria</taxon>
        <taxon>Pseudomonadati</taxon>
        <taxon>Pseudomonadota</taxon>
        <taxon>Alphaproteobacteria</taxon>
        <taxon>Acetobacterales</taxon>
        <taxon>Roseomonadaceae</taxon>
        <taxon>Falsiroseomonas</taxon>
    </lineage>
</organism>
<evidence type="ECO:0000259" key="1">
    <source>
        <dbReference type="Pfam" id="PF13358"/>
    </source>
</evidence>
<evidence type="ECO:0000313" key="4">
    <source>
        <dbReference type="EMBL" id="SFL11761.1"/>
    </source>
</evidence>
<dbReference type="InterPro" id="IPR038717">
    <property type="entry name" value="Tc1-like_DDE_dom"/>
</dbReference>
<keyword evidence="3" id="KW-0540">Nuclease</keyword>
<evidence type="ECO:0000313" key="5">
    <source>
        <dbReference type="Proteomes" id="UP000199473"/>
    </source>
</evidence>
<dbReference type="GO" id="GO:0003676">
    <property type="term" value="F:nucleic acid binding"/>
    <property type="evidence" value="ECO:0007669"/>
    <property type="project" value="InterPro"/>
</dbReference>
<dbReference type="GO" id="GO:0004519">
    <property type="term" value="F:endonuclease activity"/>
    <property type="evidence" value="ECO:0007669"/>
    <property type="project" value="UniProtKB-KW"/>
</dbReference>
<dbReference type="EMBL" id="FOSQ01000007">
    <property type="protein sequence ID" value="SFK80590.1"/>
    <property type="molecule type" value="Genomic_DNA"/>
</dbReference>
<dbReference type="InterPro" id="IPR036397">
    <property type="entry name" value="RNaseH_sf"/>
</dbReference>
<keyword evidence="3" id="KW-0255">Endonuclease</keyword>
<name>A0A1I4EZA7_9PROT</name>
<dbReference type="Pfam" id="PF13358">
    <property type="entry name" value="DDE_3"/>
    <property type="match status" value="1"/>
</dbReference>
<proteinExistence type="predicted"/>
<accession>A0A1I4EZA7</accession>
<dbReference type="RefSeq" id="WP_175534017.1">
    <property type="nucleotide sequence ID" value="NZ_FOSQ01000007.1"/>
</dbReference>
<evidence type="ECO:0000313" key="2">
    <source>
        <dbReference type="EMBL" id="SFK80590.1"/>
    </source>
</evidence>
<sequence length="82" mass="9342">HQTGGKLQVPENISLLPLPPYSPELNPVENVWQFLRQNQLSNRVYETYDAIVDACCDAWNALINDPSRITSIATRDYAQVNR</sequence>
<dbReference type="AlphaFoldDB" id="A0A1I4EZA7"/>
<feature type="domain" description="Tc1-like transposase DDE" evidence="1">
    <location>
        <begin position="11"/>
        <end position="50"/>
    </location>
</feature>
<dbReference type="Gene3D" id="3.30.420.10">
    <property type="entry name" value="Ribonuclease H-like superfamily/Ribonuclease H"/>
    <property type="match status" value="1"/>
</dbReference>
<gene>
    <name evidence="2" type="ORF">SAMN02745775_107267</name>
    <name evidence="3" type="ORF">SAMN02745775_1211</name>
    <name evidence="4" type="ORF">SAMN02745775_12166</name>
</gene>
<keyword evidence="3" id="KW-0378">Hydrolase</keyword>
<dbReference type="EMBL" id="FOSQ01000021">
    <property type="protein sequence ID" value="SFL11761.1"/>
    <property type="molecule type" value="Genomic_DNA"/>
</dbReference>